<organism evidence="1 2">
    <name type="scientific">Populus alba x Populus x berolinensis</name>
    <dbReference type="NCBI Taxonomy" id="444605"/>
    <lineage>
        <taxon>Eukaryota</taxon>
        <taxon>Viridiplantae</taxon>
        <taxon>Streptophyta</taxon>
        <taxon>Embryophyta</taxon>
        <taxon>Tracheophyta</taxon>
        <taxon>Spermatophyta</taxon>
        <taxon>Magnoliopsida</taxon>
        <taxon>eudicotyledons</taxon>
        <taxon>Gunneridae</taxon>
        <taxon>Pentapetalae</taxon>
        <taxon>rosids</taxon>
        <taxon>fabids</taxon>
        <taxon>Malpighiales</taxon>
        <taxon>Salicaceae</taxon>
        <taxon>Saliceae</taxon>
        <taxon>Populus</taxon>
    </lineage>
</organism>
<comment type="caution">
    <text evidence="1">The sequence shown here is derived from an EMBL/GenBank/DDBJ whole genome shotgun (WGS) entry which is preliminary data.</text>
</comment>
<evidence type="ECO:0000313" key="1">
    <source>
        <dbReference type="EMBL" id="KAJ7004215.1"/>
    </source>
</evidence>
<protein>
    <submittedName>
        <fullName evidence="1">Uncharacterized protein</fullName>
    </submittedName>
</protein>
<dbReference type="EMBL" id="JAQIZT010000003">
    <property type="protein sequence ID" value="KAJ7004215.1"/>
    <property type="molecule type" value="Genomic_DNA"/>
</dbReference>
<accession>A0AAD6R8B0</accession>
<dbReference type="AlphaFoldDB" id="A0AAD6R8B0"/>
<dbReference type="Proteomes" id="UP001164929">
    <property type="component" value="Chromosome 3"/>
</dbReference>
<sequence length="72" mass="8175">MNIVVSTFMKAELCSVEISMLVLFQEGRGRAQFFLLFLIRFCGVCRSGLGDVYLTQLEAYWKLGGYIELSVL</sequence>
<reference evidence="1" key="1">
    <citation type="journal article" date="2023" name="Mol. Ecol. Resour.">
        <title>Chromosome-level genome assembly of a triploid poplar Populus alba 'Berolinensis'.</title>
        <authorList>
            <person name="Chen S."/>
            <person name="Yu Y."/>
            <person name="Wang X."/>
            <person name="Wang S."/>
            <person name="Zhang T."/>
            <person name="Zhou Y."/>
            <person name="He R."/>
            <person name="Meng N."/>
            <person name="Wang Y."/>
            <person name="Liu W."/>
            <person name="Liu Z."/>
            <person name="Liu J."/>
            <person name="Guo Q."/>
            <person name="Huang H."/>
            <person name="Sederoff R.R."/>
            <person name="Wang G."/>
            <person name="Qu G."/>
            <person name="Chen S."/>
        </authorList>
    </citation>
    <scope>NUCLEOTIDE SEQUENCE</scope>
    <source>
        <strain evidence="1">SC-2020</strain>
    </source>
</reference>
<keyword evidence="2" id="KW-1185">Reference proteome</keyword>
<evidence type="ECO:0000313" key="2">
    <source>
        <dbReference type="Proteomes" id="UP001164929"/>
    </source>
</evidence>
<name>A0AAD6R8B0_9ROSI</name>
<gene>
    <name evidence="1" type="ORF">NC653_009174</name>
</gene>
<proteinExistence type="predicted"/>